<dbReference type="SMR" id="A0A8X7MJC8"/>
<evidence type="ECO:0000313" key="7">
    <source>
        <dbReference type="EMBL" id="KAE8237696.1"/>
    </source>
</evidence>
<keyword evidence="3" id="KW-0238">DNA-binding</keyword>
<name>A0A8X7MJC8_9BASI</name>
<dbReference type="InterPro" id="IPR051491">
    <property type="entry name" value="Recombinase/Transposase-rel"/>
</dbReference>
<dbReference type="InterPro" id="IPR010095">
    <property type="entry name" value="Cas12f1-like_TNB"/>
</dbReference>
<evidence type="ECO:0000256" key="2">
    <source>
        <dbReference type="ARBA" id="ARBA00022833"/>
    </source>
</evidence>
<evidence type="ECO:0008006" key="9">
    <source>
        <dbReference type="Google" id="ProtNLM"/>
    </source>
</evidence>
<sequence>MADNPPTGAAGPAPDRRAWTVSIQQESRYWPSARQSDQQDRWSPRQPRRVGPSWFSIREADLESQVRVPDVQARLHDATAFLQSVLPPPSHRQIRHNRLWTRDTQRNDGETWRTHKVRILPTTPQKEILRQALGTYRWTYNRALNILKTSTGRSPDLTALRQQCVNRSAFGGDDSMAWVFRTSYRIREQACIEAFEAFAEMRKRQGNINRLRFRKKRALFGSMRVRGDAWKGRTDITEEYGSGGVINGLKDSDGRPFGDIDAGEPITATIEGNITILWENGVWYLMVPFQTSRTPSDVATGPRICAIDPGIRTFATVYDPLRQRALQWGGKNNHQQLLKVARKVDSLLSRMAKPEVGHRKRYKMKIAANRYRRKLKSLATEIHRKLAHWLSKHYDTVLLPSLSAPQISARGQRRIGTPSVRQMSAWAHGKFRQRLMDKMHYLEVPEDYTSRTCSECGTDHPGLGGNSTFACPSEQCRMRADRDVNAAKNIFIKWLFDIRQNRTAVVKRR</sequence>
<dbReference type="Pfam" id="PF07282">
    <property type="entry name" value="Cas12f1-like_TNB"/>
    <property type="match status" value="1"/>
</dbReference>
<proteinExistence type="predicted"/>
<keyword evidence="2" id="KW-0862">Zinc</keyword>
<evidence type="ECO:0000313" key="8">
    <source>
        <dbReference type="Proteomes" id="UP000077684"/>
    </source>
</evidence>
<dbReference type="InterPro" id="IPR021027">
    <property type="entry name" value="Transposase_put_HTH"/>
</dbReference>
<feature type="region of interest" description="Disordered" evidence="4">
    <location>
        <begin position="25"/>
        <end position="50"/>
    </location>
</feature>
<dbReference type="PANTHER" id="PTHR36172:SF1">
    <property type="entry name" value="RESOLVASE-RELATED"/>
    <property type="match status" value="1"/>
</dbReference>
<keyword evidence="8" id="KW-1185">Reference proteome</keyword>
<organism evidence="7 8">
    <name type="scientific">Tilletia controversa</name>
    <name type="common">dwarf bunt fungus</name>
    <dbReference type="NCBI Taxonomy" id="13291"/>
    <lineage>
        <taxon>Eukaryota</taxon>
        <taxon>Fungi</taxon>
        <taxon>Dikarya</taxon>
        <taxon>Basidiomycota</taxon>
        <taxon>Ustilaginomycotina</taxon>
        <taxon>Exobasidiomycetes</taxon>
        <taxon>Tilletiales</taxon>
        <taxon>Tilletiaceae</taxon>
        <taxon>Tilletia</taxon>
    </lineage>
</organism>
<dbReference type="GO" id="GO:0003677">
    <property type="term" value="F:DNA binding"/>
    <property type="evidence" value="ECO:0007669"/>
    <property type="project" value="UniProtKB-KW"/>
</dbReference>
<dbReference type="AlphaFoldDB" id="A0A8X7MJC8"/>
<dbReference type="Proteomes" id="UP000077684">
    <property type="component" value="Unassembled WGS sequence"/>
</dbReference>
<dbReference type="NCBIfam" id="NF040570">
    <property type="entry name" value="guided_TnpB"/>
    <property type="match status" value="1"/>
</dbReference>
<dbReference type="PANTHER" id="PTHR36172">
    <property type="match status" value="1"/>
</dbReference>
<protein>
    <recommendedName>
        <fullName evidence="9">Transposase</fullName>
    </recommendedName>
</protein>
<accession>A0A8X7MJC8</accession>
<evidence type="ECO:0000256" key="4">
    <source>
        <dbReference type="SAM" id="MobiDB-lite"/>
    </source>
</evidence>
<dbReference type="GO" id="GO:0046872">
    <property type="term" value="F:metal ion binding"/>
    <property type="evidence" value="ECO:0007669"/>
    <property type="project" value="UniProtKB-KW"/>
</dbReference>
<evidence type="ECO:0000259" key="5">
    <source>
        <dbReference type="Pfam" id="PF07282"/>
    </source>
</evidence>
<evidence type="ECO:0000256" key="3">
    <source>
        <dbReference type="ARBA" id="ARBA00023125"/>
    </source>
</evidence>
<reference evidence="7" key="2">
    <citation type="journal article" date="2019" name="IMA Fungus">
        <title>Genome sequencing and comparison of five Tilletia species to identify candidate genes for the detection of regulated species infecting wheat.</title>
        <authorList>
            <person name="Nguyen H.D.T."/>
            <person name="Sultana T."/>
            <person name="Kesanakurti P."/>
            <person name="Hambleton S."/>
        </authorList>
    </citation>
    <scope>NUCLEOTIDE SEQUENCE</scope>
    <source>
        <strain evidence="7">DAOMC 236426</strain>
    </source>
</reference>
<feature type="domain" description="Transposase putative helix-turn-helix" evidence="6">
    <location>
        <begin position="113"/>
        <end position="148"/>
    </location>
</feature>
<feature type="domain" description="Cas12f1-like TNB" evidence="5">
    <location>
        <begin position="429"/>
        <end position="490"/>
    </location>
</feature>
<comment type="caution">
    <text evidence="7">The sequence shown here is derived from an EMBL/GenBank/DDBJ whole genome shotgun (WGS) entry which is preliminary data.</text>
</comment>
<evidence type="ECO:0000256" key="1">
    <source>
        <dbReference type="ARBA" id="ARBA00022723"/>
    </source>
</evidence>
<keyword evidence="1" id="KW-0479">Metal-binding</keyword>
<gene>
    <name evidence="7" type="ORF">A4X06_0g9145</name>
</gene>
<reference evidence="7" key="1">
    <citation type="submission" date="2016-04" db="EMBL/GenBank/DDBJ databases">
        <authorList>
            <person name="Nguyen H.D."/>
            <person name="Samba Siva P."/>
            <person name="Cullis J."/>
            <person name="Levesque C.A."/>
            <person name="Hambleton S."/>
        </authorList>
    </citation>
    <scope>NUCLEOTIDE SEQUENCE</scope>
    <source>
        <strain evidence="7">DAOMC 236426</strain>
    </source>
</reference>
<dbReference type="Pfam" id="PF12323">
    <property type="entry name" value="HTH_OrfB_IS605"/>
    <property type="match status" value="1"/>
</dbReference>
<dbReference type="EMBL" id="LWDE02002421">
    <property type="protein sequence ID" value="KAE8237696.1"/>
    <property type="molecule type" value="Genomic_DNA"/>
</dbReference>
<evidence type="ECO:0000259" key="6">
    <source>
        <dbReference type="Pfam" id="PF12323"/>
    </source>
</evidence>